<dbReference type="EMBL" id="JAATIP010000208">
    <property type="protein sequence ID" value="KAF4360093.1"/>
    <property type="molecule type" value="Genomic_DNA"/>
</dbReference>
<dbReference type="InterPro" id="IPR008480">
    <property type="entry name" value="DUF761_pln"/>
</dbReference>
<evidence type="ECO:0000313" key="3">
    <source>
        <dbReference type="Proteomes" id="UP000525078"/>
    </source>
</evidence>
<dbReference type="Proteomes" id="UP000525078">
    <property type="component" value="Unassembled WGS sequence"/>
</dbReference>
<gene>
    <name evidence="1" type="ORF">F8388_015962</name>
    <name evidence="2" type="ORF">G4B88_016001</name>
</gene>
<evidence type="ECO:0008006" key="5">
    <source>
        <dbReference type="Google" id="ProtNLM"/>
    </source>
</evidence>
<reference evidence="3 4" key="1">
    <citation type="journal article" date="2020" name="bioRxiv">
        <title>Sequence and annotation of 42 cannabis genomes reveals extensive copy number variation in cannabinoid synthesis and pathogen resistance genes.</title>
        <authorList>
            <person name="Mckernan K.J."/>
            <person name="Helbert Y."/>
            <person name="Kane L.T."/>
            <person name="Ebling H."/>
            <person name="Zhang L."/>
            <person name="Liu B."/>
            <person name="Eaton Z."/>
            <person name="Mclaughlin S."/>
            <person name="Kingan S."/>
            <person name="Baybayan P."/>
            <person name="Concepcion G."/>
            <person name="Jordan M."/>
            <person name="Riva A."/>
            <person name="Barbazuk W."/>
            <person name="Harkins T."/>
        </authorList>
    </citation>
    <scope>NUCLEOTIDE SEQUENCE [LARGE SCALE GENOMIC DNA]</scope>
    <source>
        <strain evidence="3 4">cv. Jamaican Lion 4</strain>
        <strain evidence="2">Father</strain>
        <strain evidence="1">Mother</strain>
        <tissue evidence="2">Leaf</tissue>
    </source>
</reference>
<dbReference type="PANTHER" id="PTHR33265:SF26">
    <property type="entry name" value="OS06G0554600 PROTEIN"/>
    <property type="match status" value="1"/>
</dbReference>
<keyword evidence="4" id="KW-1185">Reference proteome</keyword>
<accession>A0A7J6EXT7</accession>
<sequence>METNPPPPPSSSTSTPLIPRKLSNAVRLIMFMIQKGMSIKRKRLMILIPDMMERGKVLGKSFNDLMIRHNTALGCSSHDVRMSFVSPRDYEFSCSSTPPHRIYSADRGSTNGSDDEFPVDKAAEEFIQRFYRELLLQKLNLARETTATVRFG</sequence>
<comment type="caution">
    <text evidence="2">The sequence shown here is derived from an EMBL/GenBank/DDBJ whole genome shotgun (WGS) entry which is preliminary data.</text>
</comment>
<name>A0A7J6EXT7_CANSA</name>
<dbReference type="Pfam" id="PF05553">
    <property type="entry name" value="DUF761"/>
    <property type="match status" value="1"/>
</dbReference>
<dbReference type="Proteomes" id="UP000583929">
    <property type="component" value="Unassembled WGS sequence"/>
</dbReference>
<evidence type="ECO:0000313" key="4">
    <source>
        <dbReference type="Proteomes" id="UP000583929"/>
    </source>
</evidence>
<evidence type="ECO:0000313" key="2">
    <source>
        <dbReference type="EMBL" id="KAF4363247.1"/>
    </source>
</evidence>
<dbReference type="PANTHER" id="PTHR33265">
    <property type="entry name" value="AVR9/CF-9 RAPIDLY ELICITED PROTEIN-RELATED"/>
    <property type="match status" value="1"/>
</dbReference>
<organism evidence="2 4">
    <name type="scientific">Cannabis sativa</name>
    <name type="common">Hemp</name>
    <name type="synonym">Marijuana</name>
    <dbReference type="NCBI Taxonomy" id="3483"/>
    <lineage>
        <taxon>Eukaryota</taxon>
        <taxon>Viridiplantae</taxon>
        <taxon>Streptophyta</taxon>
        <taxon>Embryophyta</taxon>
        <taxon>Tracheophyta</taxon>
        <taxon>Spermatophyta</taxon>
        <taxon>Magnoliopsida</taxon>
        <taxon>eudicotyledons</taxon>
        <taxon>Gunneridae</taxon>
        <taxon>Pentapetalae</taxon>
        <taxon>rosids</taxon>
        <taxon>fabids</taxon>
        <taxon>Rosales</taxon>
        <taxon>Cannabaceae</taxon>
        <taxon>Cannabis</taxon>
    </lineage>
</organism>
<protein>
    <recommendedName>
        <fullName evidence="5">Avr9/Cf-9 rapidly elicited protein 146</fullName>
    </recommendedName>
</protein>
<proteinExistence type="predicted"/>
<dbReference type="EMBL" id="JAATIQ010000300">
    <property type="protein sequence ID" value="KAF4363247.1"/>
    <property type="molecule type" value="Genomic_DNA"/>
</dbReference>
<dbReference type="AlphaFoldDB" id="A0A7J6EXT7"/>
<evidence type="ECO:0000313" key="1">
    <source>
        <dbReference type="EMBL" id="KAF4360093.1"/>
    </source>
</evidence>